<feature type="region of interest" description="Disordered" evidence="1">
    <location>
        <begin position="1"/>
        <end position="20"/>
    </location>
</feature>
<name>A0AAU9PAS1_9ASTR</name>
<organism evidence="2 3">
    <name type="scientific">Lactuca virosa</name>
    <dbReference type="NCBI Taxonomy" id="75947"/>
    <lineage>
        <taxon>Eukaryota</taxon>
        <taxon>Viridiplantae</taxon>
        <taxon>Streptophyta</taxon>
        <taxon>Embryophyta</taxon>
        <taxon>Tracheophyta</taxon>
        <taxon>Spermatophyta</taxon>
        <taxon>Magnoliopsida</taxon>
        <taxon>eudicotyledons</taxon>
        <taxon>Gunneridae</taxon>
        <taxon>Pentapetalae</taxon>
        <taxon>asterids</taxon>
        <taxon>campanulids</taxon>
        <taxon>Asterales</taxon>
        <taxon>Asteraceae</taxon>
        <taxon>Cichorioideae</taxon>
        <taxon>Cichorieae</taxon>
        <taxon>Lactucinae</taxon>
        <taxon>Lactuca</taxon>
    </lineage>
</organism>
<proteinExistence type="predicted"/>
<feature type="region of interest" description="Disordered" evidence="1">
    <location>
        <begin position="64"/>
        <end position="86"/>
    </location>
</feature>
<comment type="caution">
    <text evidence="2">The sequence shown here is derived from an EMBL/GenBank/DDBJ whole genome shotgun (WGS) entry which is preliminary data.</text>
</comment>
<accession>A0AAU9PAS1</accession>
<reference evidence="2 3" key="1">
    <citation type="submission" date="2022-01" db="EMBL/GenBank/DDBJ databases">
        <authorList>
            <person name="Xiong W."/>
            <person name="Schranz E."/>
        </authorList>
    </citation>
    <scope>NUCLEOTIDE SEQUENCE [LARGE SCALE GENOMIC DNA]</scope>
</reference>
<protein>
    <submittedName>
        <fullName evidence="2">Uncharacterized protein</fullName>
    </submittedName>
</protein>
<dbReference type="AlphaFoldDB" id="A0AAU9PAS1"/>
<gene>
    <name evidence="2" type="ORF">LVIROSA_LOCUS32956</name>
</gene>
<dbReference type="Proteomes" id="UP001157418">
    <property type="component" value="Unassembled WGS sequence"/>
</dbReference>
<evidence type="ECO:0000313" key="2">
    <source>
        <dbReference type="EMBL" id="CAH1447341.1"/>
    </source>
</evidence>
<keyword evidence="3" id="KW-1185">Reference proteome</keyword>
<evidence type="ECO:0000256" key="1">
    <source>
        <dbReference type="SAM" id="MobiDB-lite"/>
    </source>
</evidence>
<feature type="compositionally biased region" description="Basic and acidic residues" evidence="1">
    <location>
        <begin position="7"/>
        <end position="17"/>
    </location>
</feature>
<dbReference type="EMBL" id="CAKMRJ010005523">
    <property type="protein sequence ID" value="CAH1447341.1"/>
    <property type="molecule type" value="Genomic_DNA"/>
</dbReference>
<feature type="compositionally biased region" description="Basic and acidic residues" evidence="1">
    <location>
        <begin position="71"/>
        <end position="86"/>
    </location>
</feature>
<evidence type="ECO:0000313" key="3">
    <source>
        <dbReference type="Proteomes" id="UP001157418"/>
    </source>
</evidence>
<sequence>MGKKRGRNEESQPKEQEDIISIEGIEKSFQEKWNMMEAALKKIKQTSEGRVALPNFVKRKIRLLGTHNKKSKNENRKPIDGTGSRKRDDMKIEKLLMKKKQVFDELCGINTLQVYQSTNERNKLFYMNLHALKTTKAMNIFNCEDIHNHDRDWERFVREEFDVCSAQTFCKKGKRARLQGRQKQPRDGADIICLIDMTTGAENTRLSSSCAFCIFIFIYKSIKCIFGFRLVYESIPTNKLQKSPENELIWQINILNTISRGVRHLNPGHPSRRRPAAVNNRCRHLRSLLHRTAEHRGYLPFRRERVATVSASSATIPPSSSSSSSFCRHLQPQHGSFRCCSDCHSPSFCPAAASRRRRSYGPPIRYPLLRSSYHPRRGRNQKQSDCGFCENDKTELTWLNAHLTKIWPYVDEAASEIDSITICIYLFIESLATMCSKLPQLARLSMHSQSTLA</sequence>